<keyword evidence="2" id="KW-1133">Transmembrane helix</keyword>
<name>A0ABZ2CCY4_9BACI</name>
<feature type="domain" description="DUF8208" evidence="3">
    <location>
        <begin position="20"/>
        <end position="375"/>
    </location>
</feature>
<feature type="region of interest" description="Disordered" evidence="1">
    <location>
        <begin position="460"/>
        <end position="533"/>
    </location>
</feature>
<dbReference type="EMBL" id="CP137640">
    <property type="protein sequence ID" value="WVX81639.1"/>
    <property type="molecule type" value="Genomic_DNA"/>
</dbReference>
<feature type="transmembrane region" description="Helical" evidence="2">
    <location>
        <begin position="70"/>
        <end position="88"/>
    </location>
</feature>
<evidence type="ECO:0000313" key="5">
    <source>
        <dbReference type="Proteomes" id="UP001357223"/>
    </source>
</evidence>
<feature type="transmembrane region" description="Helical" evidence="2">
    <location>
        <begin position="303"/>
        <end position="321"/>
    </location>
</feature>
<sequence>MSKEDIAEKLHQFTEFLNLSNLFSDMFRWLGWVIAVGLSMLVDGLEAIINEVLLVKALFENPEYVNFVNSLRPLFSVLLAVSLLIIGYQLIFHKKTNREALVFNLVVALFIVTTLTTATNKVNDFTDEAIETLQVDSLYGGEENGTIGQAILKNNLTDVVLLDKKGWSTTELEIENTIQFQYIPSIDIREKLDPDSDNYQLSSDGKEIARNKIAWNADTSEASLIELDQGGLADWDNEFYYRYHVDWFTLLTTLVVIGFTLFSISYKLARLSFELAFNNLLATIIAPVDIHEGQKTKKILQDIISIFTVIIMIFLSMKIYMVGVEFLEENLSGLAYLIALIGFSVALIDGPNIVERLFGIDAGVKSGWNVLAGAYATYKGAKSLAGGVANLAKGTTNLASKLGGNNGNGNVEATKKPSYGRSPLSKVQHPSPFSSNDSKNPLENKGIGAQADTELMANATSGDNEHSQGESMLKGLPQSKKTRVEGNLSEGVSNTSQPPNTSQLPNVLEMTTGEHSEHANATSQAVANKQLQASRQGMVITSVEGNDNNTTTNQGDLLPVKQTGIETPSLEGSEGDLQSTENKSLQANAGKRLQVNRQTTLATNVEGIENLSSTSQGGVLSATNIDITQTQIEGQLSNVSEQLAVQSSIDKNVILERQTSVNSSLATNENVISGSQNIMTSGANVIDFISSDAVTGEGSNLTTTSATLQQQVTETGTHDKTIQLEKTTIMNENVSTIEQSSDLQTNVNEEDQSFVIQQNEGYMLNRTSKTERLQRIKQNGKISVKEVEYINER</sequence>
<feature type="transmembrane region" description="Helical" evidence="2">
    <location>
        <begin position="247"/>
        <end position="266"/>
    </location>
</feature>
<evidence type="ECO:0000313" key="4">
    <source>
        <dbReference type="EMBL" id="WVX81639.1"/>
    </source>
</evidence>
<feature type="transmembrane region" description="Helical" evidence="2">
    <location>
        <begin position="29"/>
        <end position="50"/>
    </location>
</feature>
<gene>
    <name evidence="4" type="ORF">R4Z09_00850</name>
</gene>
<keyword evidence="2" id="KW-0472">Membrane</keyword>
<evidence type="ECO:0000256" key="1">
    <source>
        <dbReference type="SAM" id="MobiDB-lite"/>
    </source>
</evidence>
<feature type="compositionally biased region" description="Polar residues" evidence="1">
    <location>
        <begin position="519"/>
        <end position="533"/>
    </location>
</feature>
<evidence type="ECO:0000256" key="2">
    <source>
        <dbReference type="SAM" id="Phobius"/>
    </source>
</evidence>
<feature type="region of interest" description="Disordered" evidence="1">
    <location>
        <begin position="402"/>
        <end position="445"/>
    </location>
</feature>
<dbReference type="Pfam" id="PF26635">
    <property type="entry name" value="DUF8208"/>
    <property type="match status" value="1"/>
</dbReference>
<organism evidence="4 5">
    <name type="scientific">Niallia oryzisoli</name>
    <dbReference type="NCBI Taxonomy" id="1737571"/>
    <lineage>
        <taxon>Bacteria</taxon>
        <taxon>Bacillati</taxon>
        <taxon>Bacillota</taxon>
        <taxon>Bacilli</taxon>
        <taxon>Bacillales</taxon>
        <taxon>Bacillaceae</taxon>
        <taxon>Niallia</taxon>
    </lineage>
</organism>
<feature type="compositionally biased region" description="Polar residues" evidence="1">
    <location>
        <begin position="431"/>
        <end position="441"/>
    </location>
</feature>
<feature type="compositionally biased region" description="Polar residues" evidence="1">
    <location>
        <begin position="490"/>
        <end position="505"/>
    </location>
</feature>
<feature type="transmembrane region" description="Helical" evidence="2">
    <location>
        <begin position="333"/>
        <end position="350"/>
    </location>
</feature>
<reference evidence="4 5" key="1">
    <citation type="submission" date="2023-10" db="EMBL/GenBank/DDBJ databases">
        <title>Niallia locisalis sp.nov. isolated from a salt pond sample.</title>
        <authorList>
            <person name="Li X.-J."/>
            <person name="Dong L."/>
        </authorList>
    </citation>
    <scope>NUCLEOTIDE SEQUENCE [LARGE SCALE GENOMIC DNA]</scope>
    <source>
        <strain evidence="4 5">DSM 29761</strain>
    </source>
</reference>
<feature type="transmembrane region" description="Helical" evidence="2">
    <location>
        <begin position="100"/>
        <end position="118"/>
    </location>
</feature>
<keyword evidence="5" id="KW-1185">Reference proteome</keyword>
<dbReference type="RefSeq" id="WP_338450551.1">
    <property type="nucleotide sequence ID" value="NZ_CP137640.1"/>
</dbReference>
<accession>A0ABZ2CCY4</accession>
<protein>
    <recommendedName>
        <fullName evidence="3">DUF8208 domain-containing protein</fullName>
    </recommendedName>
</protein>
<dbReference type="InterPro" id="IPR058521">
    <property type="entry name" value="DUF8208"/>
</dbReference>
<evidence type="ECO:0000259" key="3">
    <source>
        <dbReference type="Pfam" id="PF26635"/>
    </source>
</evidence>
<dbReference type="Proteomes" id="UP001357223">
    <property type="component" value="Chromosome"/>
</dbReference>
<dbReference type="NCBIfam" id="NF045890">
    <property type="entry name" value="conj_pls20_p028"/>
    <property type="match status" value="1"/>
</dbReference>
<keyword evidence="2" id="KW-0812">Transmembrane</keyword>
<proteinExistence type="predicted"/>
<dbReference type="InterPro" id="IPR058066">
    <property type="entry name" value="pXO2-14_N"/>
</dbReference>